<dbReference type="InterPro" id="IPR035979">
    <property type="entry name" value="RBD_domain_sf"/>
</dbReference>
<reference evidence="12" key="3">
    <citation type="submission" date="2025-09" db="UniProtKB">
        <authorList>
            <consortium name="Ensembl"/>
        </authorList>
    </citation>
    <scope>IDENTIFICATION</scope>
</reference>
<evidence type="ECO:0008006" key="14">
    <source>
        <dbReference type="Google" id="ProtNLM"/>
    </source>
</evidence>
<dbReference type="Pfam" id="PF09162">
    <property type="entry name" value="Tap-RNA_bind"/>
    <property type="match status" value="1"/>
</dbReference>
<evidence type="ECO:0000256" key="3">
    <source>
        <dbReference type="ARBA" id="ARBA00009285"/>
    </source>
</evidence>
<dbReference type="Gene3D" id="3.80.10.10">
    <property type="entry name" value="Ribonuclease Inhibitor"/>
    <property type="match status" value="1"/>
</dbReference>
<evidence type="ECO:0000259" key="10">
    <source>
        <dbReference type="Pfam" id="PF22602"/>
    </source>
</evidence>
<comment type="similarity">
    <text evidence="3">Belongs to the NXF family.</text>
</comment>
<keyword evidence="4" id="KW-0813">Transport</keyword>
<evidence type="ECO:0000313" key="12">
    <source>
        <dbReference type="Ensembl" id="ENSBGRP00000037802.1"/>
    </source>
</evidence>
<keyword evidence="6" id="KW-0509">mRNA transport</keyword>
<organism evidence="12 13">
    <name type="scientific">Bos mutus grunniens</name>
    <name type="common">Wild yak</name>
    <name type="synonym">Bos grunniens</name>
    <dbReference type="NCBI Taxonomy" id="30521"/>
    <lineage>
        <taxon>Eukaryota</taxon>
        <taxon>Metazoa</taxon>
        <taxon>Chordata</taxon>
        <taxon>Craniata</taxon>
        <taxon>Vertebrata</taxon>
        <taxon>Euteleostomi</taxon>
        <taxon>Mammalia</taxon>
        <taxon>Eutheria</taxon>
        <taxon>Laurasiatheria</taxon>
        <taxon>Artiodactyla</taxon>
        <taxon>Ruminantia</taxon>
        <taxon>Pecora</taxon>
        <taxon>Bovidae</taxon>
        <taxon>Bovinae</taxon>
        <taxon>Bos</taxon>
    </lineage>
</organism>
<evidence type="ECO:0000259" key="11">
    <source>
        <dbReference type="Pfam" id="PF24048"/>
    </source>
</evidence>
<evidence type="ECO:0000256" key="1">
    <source>
        <dbReference type="ARBA" id="ARBA00004123"/>
    </source>
</evidence>
<accession>A0A8B9YMK9</accession>
<dbReference type="InterPro" id="IPR002075">
    <property type="entry name" value="NTF2_dom"/>
</dbReference>
<keyword evidence="5" id="KW-0963">Cytoplasm</keyword>
<dbReference type="InterPro" id="IPR012677">
    <property type="entry name" value="Nucleotide-bd_a/b_plait_sf"/>
</dbReference>
<dbReference type="InterPro" id="IPR032675">
    <property type="entry name" value="LRR_dom_sf"/>
</dbReference>
<dbReference type="GO" id="GO:0005634">
    <property type="term" value="C:nucleus"/>
    <property type="evidence" value="ECO:0007669"/>
    <property type="project" value="UniProtKB-SubCell"/>
</dbReference>
<dbReference type="SUPFAM" id="SSF54928">
    <property type="entry name" value="RNA-binding domain, RBD"/>
    <property type="match status" value="1"/>
</dbReference>
<dbReference type="SUPFAM" id="SSF52058">
    <property type="entry name" value="L domain-like"/>
    <property type="match status" value="1"/>
</dbReference>
<dbReference type="Gene3D" id="3.10.450.50">
    <property type="match status" value="1"/>
</dbReference>
<dbReference type="Proteomes" id="UP000694520">
    <property type="component" value="Chromosome X"/>
</dbReference>
<dbReference type="Pfam" id="PF24048">
    <property type="entry name" value="LRR_NXF1-5"/>
    <property type="match status" value="1"/>
</dbReference>
<dbReference type="Pfam" id="PF22602">
    <property type="entry name" value="NXF_NTF2"/>
    <property type="match status" value="1"/>
</dbReference>
<dbReference type="GO" id="GO:0016973">
    <property type="term" value="P:poly(A)+ mRNA export from nucleus"/>
    <property type="evidence" value="ECO:0007669"/>
    <property type="project" value="TreeGrafter"/>
</dbReference>
<evidence type="ECO:0000259" key="9">
    <source>
        <dbReference type="Pfam" id="PF09162"/>
    </source>
</evidence>
<feature type="compositionally biased region" description="Low complexity" evidence="8">
    <location>
        <begin position="503"/>
        <end position="520"/>
    </location>
</feature>
<dbReference type="GO" id="GO:0003723">
    <property type="term" value="F:RNA binding"/>
    <property type="evidence" value="ECO:0007669"/>
    <property type="project" value="InterPro"/>
</dbReference>
<dbReference type="Gene3D" id="3.30.70.330">
    <property type="match status" value="1"/>
</dbReference>
<dbReference type="InterPro" id="IPR032710">
    <property type="entry name" value="NTF2-like_dom_sf"/>
</dbReference>
<dbReference type="SUPFAM" id="SSF54427">
    <property type="entry name" value="NTF2-like"/>
    <property type="match status" value="1"/>
</dbReference>
<reference evidence="12" key="1">
    <citation type="submission" date="2019-05" db="EMBL/GenBank/DDBJ databases">
        <authorList>
            <person name="Zhang S."/>
            <person name="Liu J."/>
        </authorList>
    </citation>
    <scope>NUCLEOTIDE SEQUENCE [LARGE SCALE GENOMIC DNA]</scope>
</reference>
<proteinExistence type="inferred from homology"/>
<reference evidence="12" key="2">
    <citation type="submission" date="2025-08" db="UniProtKB">
        <authorList>
            <consortium name="Ensembl"/>
        </authorList>
    </citation>
    <scope>IDENTIFICATION</scope>
</reference>
<evidence type="ECO:0000256" key="8">
    <source>
        <dbReference type="SAM" id="MobiDB-lite"/>
    </source>
</evidence>
<protein>
    <recommendedName>
        <fullName evidence="14">Nuclear RNA export factor 3</fullName>
    </recommendedName>
</protein>
<feature type="domain" description="Nuclear RNA export factor Tap RNA-binding" evidence="9">
    <location>
        <begin position="106"/>
        <end position="184"/>
    </location>
</feature>
<dbReference type="InterPro" id="IPR057125">
    <property type="entry name" value="NXF1/2/3/5-like_LRR"/>
</dbReference>
<feature type="domain" description="Nuclear transport factor 2" evidence="10">
    <location>
        <begin position="359"/>
        <end position="472"/>
    </location>
</feature>
<evidence type="ECO:0000256" key="5">
    <source>
        <dbReference type="ARBA" id="ARBA00022490"/>
    </source>
</evidence>
<dbReference type="FunFam" id="3.30.70.330:FF:000165">
    <property type="entry name" value="nuclear RNA export factor 1"/>
    <property type="match status" value="1"/>
</dbReference>
<dbReference type="PANTHER" id="PTHR10662:SF12">
    <property type="entry name" value="NUCLEAR RNA EXPORT FACTOR 3"/>
    <property type="match status" value="1"/>
</dbReference>
<dbReference type="GO" id="GO:0005737">
    <property type="term" value="C:cytoplasm"/>
    <property type="evidence" value="ECO:0007669"/>
    <property type="project" value="UniProtKB-SubCell"/>
</dbReference>
<feature type="region of interest" description="Disordered" evidence="8">
    <location>
        <begin position="494"/>
        <end position="520"/>
    </location>
</feature>
<evidence type="ECO:0000256" key="7">
    <source>
        <dbReference type="ARBA" id="ARBA00023242"/>
    </source>
</evidence>
<dbReference type="GeneTree" id="ENSGT00390000007539"/>
<sequence length="520" mass="59044">MLLSILEHTDKVKSLQRRAQSSGIYRRQYACWSEPVTSQQQQDRDSKESDAHMVIQGRYAPYAIPSHHWRSSFQRKDQMHVNMETDQKPPERTMKTNRQDETLESWFKIIIPFGIKYDEKWLMNLIQKKCSVPFTAVEFHYEKMQAQFFVENANVACALKNVSGKIFNEDNEKISIFVEPCDAPESVQKTLTSEKLEQIKFPGDLITRGIGMTWNRRKSMAASLHVYPGIRPMLSSLYLSNKKPYLVHGLSTIMEISSTMENLNLSNTEVKIAGEMDMGHQLEPEGMCADRSAVCTTFRDKSTNMSTLLELFPRLLSLDGQETLSGSKCAVEAPKCLPMYKSSLSFRPQRETHLTSSLSYYLIHDYGDRQGLLGFYHEETTTHCTSVSPRSSMCAYFLDNRNMKTLKDPNPRVQMMKHTKHDIVHALCALPKTQHDFSSFEVDTPETMFCFSVSGVFKEVEGISQGCVCAFTGPSPLLPPALPVNDELFVREASPSEAQHLHSPSLCQPPSWSSSPSSSR</sequence>
<dbReference type="AlphaFoldDB" id="A0A8B9YMK9"/>
<feature type="domain" description="NXF1/2/3/5-like leucine-rich repeat" evidence="11">
    <location>
        <begin position="195"/>
        <end position="320"/>
    </location>
</feature>
<keyword evidence="13" id="KW-1185">Reference proteome</keyword>
<dbReference type="Ensembl" id="ENSBGRT00000043780.1">
    <property type="protein sequence ID" value="ENSBGRP00000037802.1"/>
    <property type="gene ID" value="ENSBGRG00000023628.1"/>
</dbReference>
<evidence type="ECO:0000256" key="2">
    <source>
        <dbReference type="ARBA" id="ARBA00004496"/>
    </source>
</evidence>
<dbReference type="PANTHER" id="PTHR10662">
    <property type="entry name" value="NUCLEAR RNA EXPORT FACTOR"/>
    <property type="match status" value="1"/>
</dbReference>
<dbReference type="InterPro" id="IPR015245">
    <property type="entry name" value="Tap_RNA-bd"/>
</dbReference>
<keyword evidence="7" id="KW-0539">Nucleus</keyword>
<name>A0A8B9YMK9_BOSMU</name>
<evidence type="ECO:0000256" key="4">
    <source>
        <dbReference type="ARBA" id="ARBA00022448"/>
    </source>
</evidence>
<dbReference type="InterPro" id="IPR030217">
    <property type="entry name" value="NXF_fam"/>
</dbReference>
<evidence type="ECO:0000256" key="6">
    <source>
        <dbReference type="ARBA" id="ARBA00022816"/>
    </source>
</evidence>
<comment type="subcellular location">
    <subcellularLocation>
        <location evidence="2">Cytoplasm</location>
    </subcellularLocation>
    <subcellularLocation>
        <location evidence="1">Nucleus</location>
    </subcellularLocation>
</comment>
<evidence type="ECO:0000313" key="13">
    <source>
        <dbReference type="Proteomes" id="UP000694520"/>
    </source>
</evidence>